<dbReference type="GO" id="GO:0030497">
    <property type="term" value="P:fatty acid elongation"/>
    <property type="evidence" value="ECO:0007669"/>
    <property type="project" value="TreeGrafter"/>
</dbReference>
<comment type="caution">
    <text evidence="3">The sequence shown here is derived from an EMBL/GenBank/DDBJ whole genome shotgun (WGS) entry which is preliminary data.</text>
</comment>
<dbReference type="AlphaFoldDB" id="A0A101PRF3"/>
<dbReference type="InterPro" id="IPR020904">
    <property type="entry name" value="Sc_DH/Rdtase_CS"/>
</dbReference>
<dbReference type="InterPro" id="IPR036291">
    <property type="entry name" value="NAD(P)-bd_dom_sf"/>
</dbReference>
<organism evidence="3 4">
    <name type="scientific">Streptomyces corchorusii</name>
    <name type="common">Streptomyces chibaensis</name>
    <dbReference type="NCBI Taxonomy" id="1903"/>
    <lineage>
        <taxon>Bacteria</taxon>
        <taxon>Bacillati</taxon>
        <taxon>Actinomycetota</taxon>
        <taxon>Actinomycetes</taxon>
        <taxon>Kitasatosporales</taxon>
        <taxon>Streptomycetaceae</taxon>
        <taxon>Streptomyces</taxon>
    </lineage>
</organism>
<dbReference type="FunFam" id="3.40.50.720:FF:000084">
    <property type="entry name" value="Short-chain dehydrogenase reductase"/>
    <property type="match status" value="1"/>
</dbReference>
<comment type="similarity">
    <text evidence="1">Belongs to the short-chain dehydrogenases/reductases (SDR) family.</text>
</comment>
<dbReference type="PRINTS" id="PR00080">
    <property type="entry name" value="SDRFAMILY"/>
</dbReference>
<evidence type="ECO:0000313" key="4">
    <source>
        <dbReference type="Proteomes" id="UP000053398"/>
    </source>
</evidence>
<dbReference type="Proteomes" id="UP000053398">
    <property type="component" value="Unassembled WGS sequence"/>
</dbReference>
<evidence type="ECO:0000256" key="1">
    <source>
        <dbReference type="ARBA" id="ARBA00006484"/>
    </source>
</evidence>
<dbReference type="PROSITE" id="PS00061">
    <property type="entry name" value="ADH_SHORT"/>
    <property type="match status" value="1"/>
</dbReference>
<reference evidence="3 4" key="1">
    <citation type="submission" date="2015-10" db="EMBL/GenBank/DDBJ databases">
        <title>Draft genome sequence of Streptomyces corchorusii DSM 40340, type strain for the species Streptomyces corchorusii.</title>
        <authorList>
            <person name="Ruckert C."/>
            <person name="Winkler A."/>
            <person name="Kalinowski J."/>
            <person name="Kampfer P."/>
            <person name="Glaeser S."/>
        </authorList>
    </citation>
    <scope>NUCLEOTIDE SEQUENCE [LARGE SCALE GENOMIC DNA]</scope>
    <source>
        <strain evidence="3 4">DSM 40340</strain>
    </source>
</reference>
<dbReference type="PRINTS" id="PR00081">
    <property type="entry name" value="GDHRDH"/>
</dbReference>
<keyword evidence="2" id="KW-0560">Oxidoreductase</keyword>
<dbReference type="InterPro" id="IPR002347">
    <property type="entry name" value="SDR_fam"/>
</dbReference>
<evidence type="ECO:0000256" key="2">
    <source>
        <dbReference type="ARBA" id="ARBA00023002"/>
    </source>
</evidence>
<name>A0A101PRF3_STRCK</name>
<dbReference type="GO" id="GO:0016616">
    <property type="term" value="F:oxidoreductase activity, acting on the CH-OH group of donors, NAD or NADP as acceptor"/>
    <property type="evidence" value="ECO:0007669"/>
    <property type="project" value="TreeGrafter"/>
</dbReference>
<dbReference type="PANTHER" id="PTHR42760:SF135">
    <property type="entry name" value="BLL7886 PROTEIN"/>
    <property type="match status" value="1"/>
</dbReference>
<sequence length="255" mass="26637">MMSDRTVLITGGAQGIGAATARTLAARGWRVAVADLQADEALARAKELDESSPVADGHVGLSVDVSDPEAVNALVADIESRAGRLDALVNGAGNIFRQEARSYDDRQWERQLAVHLTGALNCTRAAYPLLRRSDSPAVVNIASVGSTFGLPGRLGYATAKSGILGFTRTLAAEWGPEGIRVNAVAPGYVATDMVRSGLASGALNEEALLRRTPLRRLARPEEIATAIAFLLSSDAAFVHGTTLAVDGGITIDGTF</sequence>
<dbReference type="Gene3D" id="3.40.50.720">
    <property type="entry name" value="NAD(P)-binding Rossmann-like Domain"/>
    <property type="match status" value="1"/>
</dbReference>
<keyword evidence="4" id="KW-1185">Reference proteome</keyword>
<accession>A0A101PRF3</accession>
<dbReference type="Pfam" id="PF13561">
    <property type="entry name" value="adh_short_C2"/>
    <property type="match status" value="1"/>
</dbReference>
<dbReference type="PANTHER" id="PTHR42760">
    <property type="entry name" value="SHORT-CHAIN DEHYDROGENASES/REDUCTASES FAMILY MEMBER"/>
    <property type="match status" value="1"/>
</dbReference>
<dbReference type="EMBL" id="LMWP01000057">
    <property type="protein sequence ID" value="KUN16298.1"/>
    <property type="molecule type" value="Genomic_DNA"/>
</dbReference>
<evidence type="ECO:0000313" key="3">
    <source>
        <dbReference type="EMBL" id="KUN16298.1"/>
    </source>
</evidence>
<proteinExistence type="inferred from homology"/>
<gene>
    <name evidence="3" type="ORF">AQJ11_40085</name>
</gene>
<protein>
    <submittedName>
        <fullName evidence="3">Oxidoreductase</fullName>
    </submittedName>
</protein>
<dbReference type="SUPFAM" id="SSF51735">
    <property type="entry name" value="NAD(P)-binding Rossmann-fold domains"/>
    <property type="match status" value="1"/>
</dbReference>
<dbReference type="CDD" id="cd05233">
    <property type="entry name" value="SDR_c"/>
    <property type="match status" value="1"/>
</dbReference>